<comment type="caution">
    <text evidence="1">The sequence shown here is derived from an EMBL/GenBank/DDBJ whole genome shotgun (WGS) entry which is preliminary data.</text>
</comment>
<evidence type="ECO:0000313" key="2">
    <source>
        <dbReference type="EMBL" id="GLS62284.1"/>
    </source>
</evidence>
<dbReference type="Proteomes" id="UP001156856">
    <property type="component" value="Unassembled WGS sequence"/>
</dbReference>
<evidence type="ECO:0000313" key="4">
    <source>
        <dbReference type="Proteomes" id="UP001156856"/>
    </source>
</evidence>
<name>A0A512J142_9HYPH</name>
<reference evidence="4" key="2">
    <citation type="journal article" date="2019" name="Int. J. Syst. Evol. Microbiol.">
        <title>The Global Catalogue of Microorganisms (GCM) 10K type strain sequencing project: providing services to taxonomists for standard genome sequencing and annotation.</title>
        <authorList>
            <consortium name="The Broad Institute Genomics Platform"/>
            <consortium name="The Broad Institute Genome Sequencing Center for Infectious Disease"/>
            <person name="Wu L."/>
            <person name="Ma J."/>
        </authorList>
    </citation>
    <scope>NUCLEOTIDE SEQUENCE [LARGE SCALE GENOMIC DNA]</scope>
    <source>
        <strain evidence="4">NBRC 107715</strain>
    </source>
</reference>
<dbReference type="EMBL" id="BSPK01000008">
    <property type="protein sequence ID" value="GLS62284.1"/>
    <property type="molecule type" value="Genomic_DNA"/>
</dbReference>
<reference evidence="2" key="4">
    <citation type="submission" date="2023-01" db="EMBL/GenBank/DDBJ databases">
        <title>Draft genome sequence of Methylobacterium oxalidis strain NBRC 107715.</title>
        <authorList>
            <person name="Sun Q."/>
            <person name="Mori K."/>
        </authorList>
    </citation>
    <scope>NUCLEOTIDE SEQUENCE</scope>
    <source>
        <strain evidence="2">NBRC 107715</strain>
    </source>
</reference>
<proteinExistence type="predicted"/>
<sequence>MLTHRPTDTAPTVSLVLSDDLLDAIEYLRRISTDPVIPSRSQVVRDLLSIALARILFDGPDELVADFDAPFLKPVMGR</sequence>
<dbReference type="EMBL" id="BJZU01000028">
    <property type="protein sequence ID" value="GEP03700.1"/>
    <property type="molecule type" value="Genomic_DNA"/>
</dbReference>
<reference evidence="2" key="1">
    <citation type="journal article" date="2014" name="Int. J. Syst. Evol. Microbiol.">
        <title>Complete genome of a new Firmicutes species belonging to the dominant human colonic microbiota ('Ruminococcus bicirculans') reveals two chromosomes and a selective capacity to utilize plant glucans.</title>
        <authorList>
            <consortium name="NISC Comparative Sequencing Program"/>
            <person name="Wegmann U."/>
            <person name="Louis P."/>
            <person name="Goesmann A."/>
            <person name="Henrissat B."/>
            <person name="Duncan S.H."/>
            <person name="Flint H.J."/>
        </authorList>
    </citation>
    <scope>NUCLEOTIDE SEQUENCE</scope>
    <source>
        <strain evidence="2">NBRC 107715</strain>
    </source>
</reference>
<gene>
    <name evidence="2" type="ORF">GCM10007888_06650</name>
    <name evidence="1" type="ORF">MOX02_17380</name>
</gene>
<protein>
    <recommendedName>
        <fullName evidence="5">Ribbon-helix-helix protein CopG domain-containing protein</fullName>
    </recommendedName>
</protein>
<accession>A0A512J142</accession>
<reference evidence="1 3" key="3">
    <citation type="submission" date="2019-07" db="EMBL/GenBank/DDBJ databases">
        <title>Whole genome shotgun sequence of Methylobacterium oxalidis NBRC 107715.</title>
        <authorList>
            <person name="Hosoyama A."/>
            <person name="Uohara A."/>
            <person name="Ohji S."/>
            <person name="Ichikawa N."/>
        </authorList>
    </citation>
    <scope>NUCLEOTIDE SEQUENCE [LARGE SCALE GENOMIC DNA]</scope>
    <source>
        <strain evidence="1 3">NBRC 107715</strain>
    </source>
</reference>
<dbReference type="Proteomes" id="UP000321960">
    <property type="component" value="Unassembled WGS sequence"/>
</dbReference>
<evidence type="ECO:0000313" key="1">
    <source>
        <dbReference type="EMBL" id="GEP03700.1"/>
    </source>
</evidence>
<organism evidence="1 3">
    <name type="scientific">Methylobacterium oxalidis</name>
    <dbReference type="NCBI Taxonomy" id="944322"/>
    <lineage>
        <taxon>Bacteria</taxon>
        <taxon>Pseudomonadati</taxon>
        <taxon>Pseudomonadota</taxon>
        <taxon>Alphaproteobacteria</taxon>
        <taxon>Hyphomicrobiales</taxon>
        <taxon>Methylobacteriaceae</taxon>
        <taxon>Methylobacterium</taxon>
    </lineage>
</organism>
<evidence type="ECO:0008006" key="5">
    <source>
        <dbReference type="Google" id="ProtNLM"/>
    </source>
</evidence>
<evidence type="ECO:0000313" key="3">
    <source>
        <dbReference type="Proteomes" id="UP000321960"/>
    </source>
</evidence>
<dbReference type="AlphaFoldDB" id="A0A512J142"/>
<keyword evidence="4" id="KW-1185">Reference proteome</keyword>